<dbReference type="Pfam" id="PF12872">
    <property type="entry name" value="OST-HTH"/>
    <property type="match status" value="1"/>
</dbReference>
<keyword evidence="2" id="KW-0963">Cytoplasm</keyword>
<keyword evidence="3" id="KW-0677">Repeat</keyword>
<dbReference type="CTD" id="36590"/>
<organism evidence="6 7">
    <name type="scientific">Drosophila hydei</name>
    <name type="common">Fruit fly</name>
    <dbReference type="NCBI Taxonomy" id="7224"/>
    <lineage>
        <taxon>Eukaryota</taxon>
        <taxon>Metazoa</taxon>
        <taxon>Ecdysozoa</taxon>
        <taxon>Arthropoda</taxon>
        <taxon>Hexapoda</taxon>
        <taxon>Insecta</taxon>
        <taxon>Pterygota</taxon>
        <taxon>Neoptera</taxon>
        <taxon>Endopterygota</taxon>
        <taxon>Diptera</taxon>
        <taxon>Brachycera</taxon>
        <taxon>Muscomorpha</taxon>
        <taxon>Ephydroidea</taxon>
        <taxon>Drosophilidae</taxon>
        <taxon>Drosophila</taxon>
    </lineage>
</organism>
<dbReference type="InterPro" id="IPR025605">
    <property type="entry name" value="OST-HTH/LOTUS_dom"/>
</dbReference>
<dbReference type="GO" id="GO:0030719">
    <property type="term" value="P:P granule organization"/>
    <property type="evidence" value="ECO:0007669"/>
    <property type="project" value="TreeGrafter"/>
</dbReference>
<dbReference type="OrthoDB" id="10034606at2759"/>
<dbReference type="Pfam" id="PF00567">
    <property type="entry name" value="TUDOR"/>
    <property type="match status" value="1"/>
</dbReference>
<dbReference type="KEGG" id="dhe:111593754"/>
<name>A0A6J1LBE7_DROHY</name>
<proteinExistence type="predicted"/>
<dbReference type="SUPFAM" id="SSF63748">
    <property type="entry name" value="Tudor/PWWP/MBT"/>
    <property type="match status" value="1"/>
</dbReference>
<accession>A0A6J1LBE7</accession>
<protein>
    <submittedName>
        <fullName evidence="7">Uncharacterized protein LOC111593754</fullName>
    </submittedName>
</protein>
<sequence>MLLAAANFNHALRFQFILLIRINQIGKMTEHGLLSDVKKVIHSLIVSTPECVTIERLKRDYASEEGCPVPYSKLGFKDIETFLLSIPDTVKLLGSGPMAHVVAKRHAKTAHIQTLVQCQKKPSNRSRNRKHAKPKFIYPSEQSDLVFVNEQHRSNNVRLNNNNQYNRCHRTVWTSNISADNYIKKQQASVVSQQKLTKETNSLIKSFAKFPMANFDKSSSSAEQTNLEIYVAKDEIDMNPDEAQLAKHLDNQSRSNNNQIINNQNSRMEYISSDEGCDEDAIPTYAMDKEILDYKYTEDASCSHLDNVETNIQTKWREPHIDCSSSDEGSESDAIPVFAVDARVLSVEYPKDAVRFDFQLPAQDVHKKFKLEQRIEVQLVTVASPHSFNFWLYDEEYEQYRNMSYNMQRFYCNINEINYTMPLFLIMVGHLGAVQLRGAGWQRAQVLNIKAGSRKNIEVVLIDTGDRMWICHTELKYLCKDFATLPPQCWPGRLAYITPRQGTCFSMEASNYFYDIVCYRRLYAKIEKINDADNTCTMMLVDPNIALHTKSIYMALIEAGWVRRCYKP</sequence>
<dbReference type="PANTHER" id="PTHR22948">
    <property type="entry name" value="TUDOR DOMAIN CONTAINING PROTEIN"/>
    <property type="match status" value="1"/>
</dbReference>
<keyword evidence="4" id="KW-0221">Differentiation</keyword>
<comment type="subcellular location">
    <subcellularLocation>
        <location evidence="1">Cytoplasm</location>
    </subcellularLocation>
</comment>
<dbReference type="PANTHER" id="PTHR22948:SF29">
    <property type="entry name" value="FI02030P-RELATED"/>
    <property type="match status" value="1"/>
</dbReference>
<dbReference type="RefSeq" id="XP_023162524.2">
    <property type="nucleotide sequence ID" value="XM_023306756.2"/>
</dbReference>
<evidence type="ECO:0000313" key="6">
    <source>
        <dbReference type="Proteomes" id="UP000504633"/>
    </source>
</evidence>
<keyword evidence="4" id="KW-0744">Spermatogenesis</keyword>
<evidence type="ECO:0000256" key="1">
    <source>
        <dbReference type="ARBA" id="ARBA00004496"/>
    </source>
</evidence>
<dbReference type="InterPro" id="IPR002999">
    <property type="entry name" value="Tudor"/>
</dbReference>
<gene>
    <name evidence="7" type="primary">LOC111593754</name>
</gene>
<dbReference type="InterPro" id="IPR050621">
    <property type="entry name" value="Tudor_domain_containing"/>
</dbReference>
<dbReference type="CDD" id="cd09972">
    <property type="entry name" value="LOTUS_TDRD_OSKAR"/>
    <property type="match status" value="1"/>
</dbReference>
<dbReference type="GO" id="GO:0043186">
    <property type="term" value="C:P granule"/>
    <property type="evidence" value="ECO:0007669"/>
    <property type="project" value="TreeGrafter"/>
</dbReference>
<dbReference type="AlphaFoldDB" id="A0A6J1LBE7"/>
<keyword evidence="6" id="KW-1185">Reference proteome</keyword>
<dbReference type="PROSITE" id="PS51644">
    <property type="entry name" value="HTH_OST"/>
    <property type="match status" value="1"/>
</dbReference>
<dbReference type="Gene3D" id="3.30.420.610">
    <property type="entry name" value="LOTUS domain-like"/>
    <property type="match status" value="1"/>
</dbReference>
<dbReference type="Gene3D" id="2.40.50.90">
    <property type="match status" value="1"/>
</dbReference>
<feature type="domain" description="HTH OST-type" evidence="5">
    <location>
        <begin position="33"/>
        <end position="107"/>
    </location>
</feature>
<evidence type="ECO:0000256" key="3">
    <source>
        <dbReference type="ARBA" id="ARBA00022737"/>
    </source>
</evidence>
<evidence type="ECO:0000256" key="2">
    <source>
        <dbReference type="ARBA" id="ARBA00022490"/>
    </source>
</evidence>
<dbReference type="Gene3D" id="2.30.30.140">
    <property type="match status" value="1"/>
</dbReference>
<dbReference type="GO" id="GO:0007283">
    <property type="term" value="P:spermatogenesis"/>
    <property type="evidence" value="ECO:0007669"/>
    <property type="project" value="UniProtKB-KW"/>
</dbReference>
<dbReference type="Proteomes" id="UP000504633">
    <property type="component" value="Unplaced"/>
</dbReference>
<dbReference type="OMA" id="LAFITQW"/>
<evidence type="ECO:0000259" key="5">
    <source>
        <dbReference type="PROSITE" id="PS51644"/>
    </source>
</evidence>
<evidence type="ECO:0000313" key="7">
    <source>
        <dbReference type="RefSeq" id="XP_023162524.2"/>
    </source>
</evidence>
<reference evidence="7" key="1">
    <citation type="submission" date="2025-08" db="UniProtKB">
        <authorList>
            <consortium name="RefSeq"/>
        </authorList>
    </citation>
    <scope>IDENTIFICATION</scope>
    <source>
        <strain evidence="7">15085-1641.00</strain>
        <tissue evidence="7">Whole body</tissue>
    </source>
</reference>
<dbReference type="InterPro" id="IPR035437">
    <property type="entry name" value="SNase_OB-fold_sf"/>
</dbReference>
<dbReference type="GO" id="GO:0034587">
    <property type="term" value="P:piRNA processing"/>
    <property type="evidence" value="ECO:0007669"/>
    <property type="project" value="TreeGrafter"/>
</dbReference>
<dbReference type="GeneID" id="111593754"/>
<dbReference type="InterPro" id="IPR041966">
    <property type="entry name" value="LOTUS-like"/>
</dbReference>
<evidence type="ECO:0000256" key="4">
    <source>
        <dbReference type="ARBA" id="ARBA00022871"/>
    </source>
</evidence>